<sequence>MRRPVWLIAAIVLLGLWAWSQRTDRNAVPSPPPAPSEAVAVRDGAARVPAPAEQARYPAFLPREAHDVLARIARGGPYAYRQDGGVFQNRERRLPRQPRGYYREYTVDTPGSDDRGARRLITGGGIAGESPPVEYWYSDDHYRSFRRFAWPTGDAPP</sequence>
<gene>
    <name evidence="3" type="ORF">ACFOLC_13135</name>
</gene>
<proteinExistence type="predicted"/>
<organism evidence="3 4">
    <name type="scientific">Lysobacter cavernae</name>
    <dbReference type="NCBI Taxonomy" id="1685901"/>
    <lineage>
        <taxon>Bacteria</taxon>
        <taxon>Pseudomonadati</taxon>
        <taxon>Pseudomonadota</taxon>
        <taxon>Gammaproteobacteria</taxon>
        <taxon>Lysobacterales</taxon>
        <taxon>Lysobacteraceae</taxon>
        <taxon>Lysobacter</taxon>
    </lineage>
</organism>
<comment type="caution">
    <text evidence="3">The sequence shown here is derived from an EMBL/GenBank/DDBJ whole genome shotgun (WGS) entry which is preliminary data.</text>
</comment>
<keyword evidence="2" id="KW-0378">Hydrolase</keyword>
<evidence type="ECO:0000256" key="1">
    <source>
        <dbReference type="ARBA" id="ARBA00022722"/>
    </source>
</evidence>
<dbReference type="Gene3D" id="3.10.450.30">
    <property type="entry name" value="Microbial ribonucleases"/>
    <property type="match status" value="1"/>
</dbReference>
<dbReference type="InterPro" id="IPR016191">
    <property type="entry name" value="Ribonuclease/ribotoxin"/>
</dbReference>
<evidence type="ECO:0000313" key="4">
    <source>
        <dbReference type="Proteomes" id="UP001595740"/>
    </source>
</evidence>
<dbReference type="SUPFAM" id="SSF53933">
    <property type="entry name" value="Microbial ribonucleases"/>
    <property type="match status" value="1"/>
</dbReference>
<accession>A0ABV7RT40</accession>
<name>A0ABV7RT40_9GAMM</name>
<evidence type="ECO:0000313" key="3">
    <source>
        <dbReference type="EMBL" id="MFC3551948.1"/>
    </source>
</evidence>
<dbReference type="EMBL" id="JBHRXK010000006">
    <property type="protein sequence ID" value="MFC3551948.1"/>
    <property type="molecule type" value="Genomic_DNA"/>
</dbReference>
<keyword evidence="1" id="KW-0540">Nuclease</keyword>
<dbReference type="RefSeq" id="WP_386759713.1">
    <property type="nucleotide sequence ID" value="NZ_JBHRXK010000006.1"/>
</dbReference>
<protein>
    <submittedName>
        <fullName evidence="3">Ribonuclease domain-containing protein</fullName>
    </submittedName>
</protein>
<dbReference type="Pfam" id="PF00545">
    <property type="entry name" value="Ribonuclease"/>
    <property type="match status" value="1"/>
</dbReference>
<dbReference type="InterPro" id="IPR000026">
    <property type="entry name" value="N1-like"/>
</dbReference>
<evidence type="ECO:0000256" key="2">
    <source>
        <dbReference type="ARBA" id="ARBA00022801"/>
    </source>
</evidence>
<dbReference type="Proteomes" id="UP001595740">
    <property type="component" value="Unassembled WGS sequence"/>
</dbReference>
<keyword evidence="4" id="KW-1185">Reference proteome</keyword>
<reference evidence="4" key="1">
    <citation type="journal article" date="2019" name="Int. J. Syst. Evol. Microbiol.">
        <title>The Global Catalogue of Microorganisms (GCM) 10K type strain sequencing project: providing services to taxonomists for standard genome sequencing and annotation.</title>
        <authorList>
            <consortium name="The Broad Institute Genomics Platform"/>
            <consortium name="The Broad Institute Genome Sequencing Center for Infectious Disease"/>
            <person name="Wu L."/>
            <person name="Ma J."/>
        </authorList>
    </citation>
    <scope>NUCLEOTIDE SEQUENCE [LARGE SCALE GENOMIC DNA]</scope>
    <source>
        <strain evidence="4">KCTC 42875</strain>
    </source>
</reference>